<dbReference type="Proteomes" id="UP000478995">
    <property type="component" value="Unassembled WGS sequence"/>
</dbReference>
<proteinExistence type="predicted"/>
<dbReference type="OrthoDB" id="9816434at2"/>
<dbReference type="EMBL" id="SWRJ01000004">
    <property type="protein sequence ID" value="NFI22439.1"/>
    <property type="molecule type" value="Genomic_DNA"/>
</dbReference>
<dbReference type="AlphaFoldDB" id="A0A0A2HHR0"/>
<dbReference type="Pfam" id="PF00498">
    <property type="entry name" value="FHA"/>
    <property type="match status" value="1"/>
</dbReference>
<dbReference type="PANTHER" id="PTHR23308">
    <property type="entry name" value="NUCLEAR INHIBITOR OF PROTEIN PHOSPHATASE-1"/>
    <property type="match status" value="1"/>
</dbReference>
<organism evidence="3 8">
    <name type="scientific">Clostridium botulinum</name>
    <dbReference type="NCBI Taxonomy" id="1491"/>
    <lineage>
        <taxon>Bacteria</taxon>
        <taxon>Bacillati</taxon>
        <taxon>Bacillota</taxon>
        <taxon>Clostridia</taxon>
        <taxon>Eubacteriales</taxon>
        <taxon>Clostridiaceae</taxon>
        <taxon>Clostridium</taxon>
    </lineage>
</organism>
<dbReference type="OMA" id="SKHAMIR"/>
<dbReference type="RefSeq" id="WP_003357360.1">
    <property type="nucleotide sequence ID" value="NZ_AP014696.1"/>
</dbReference>
<dbReference type="Proteomes" id="UP000480039">
    <property type="component" value="Unassembled WGS sequence"/>
</dbReference>
<keyword evidence="1" id="KW-1133">Transmembrane helix</keyword>
<dbReference type="InterPro" id="IPR050923">
    <property type="entry name" value="Cell_Proc_Reg/RNA_Proc"/>
</dbReference>
<dbReference type="EMBL" id="SWOY01000005">
    <property type="protein sequence ID" value="NFG17836.1"/>
    <property type="molecule type" value="Genomic_DNA"/>
</dbReference>
<feature type="domain" description="FHA" evidence="2">
    <location>
        <begin position="73"/>
        <end position="122"/>
    </location>
</feature>
<dbReference type="PROSITE" id="PS50006">
    <property type="entry name" value="FHA_DOMAIN"/>
    <property type="match status" value="1"/>
</dbReference>
<dbReference type="Proteomes" id="UP000482543">
    <property type="component" value="Unassembled WGS sequence"/>
</dbReference>
<evidence type="ECO:0000259" key="2">
    <source>
        <dbReference type="PROSITE" id="PS50006"/>
    </source>
</evidence>
<dbReference type="EMBL" id="SWND01000006">
    <property type="protein sequence ID" value="NFF02395.1"/>
    <property type="molecule type" value="Genomic_DNA"/>
</dbReference>
<feature type="transmembrane region" description="Helical" evidence="1">
    <location>
        <begin position="6"/>
        <end position="30"/>
    </location>
</feature>
<reference evidence="7 12" key="1">
    <citation type="journal article" date="2014" name="J. Infect. Dis.">
        <title>Molecular characterization of a novel botulinum neurotoxin type H gene.</title>
        <authorList>
            <person name="Dover N."/>
            <person name="Barash J.R."/>
            <person name="Hill K.K."/>
            <person name="Xie G."/>
            <person name="Arnon S.S."/>
        </authorList>
    </citation>
    <scope>NUCLEOTIDE SEQUENCE [LARGE SCALE GENOMIC DNA]</scope>
    <source>
        <strain evidence="7 12">IBCA10-7060</strain>
    </source>
</reference>
<evidence type="ECO:0000256" key="1">
    <source>
        <dbReference type="SAM" id="Phobius"/>
    </source>
</evidence>
<dbReference type="SUPFAM" id="SSF49879">
    <property type="entry name" value="SMAD/FHA domain"/>
    <property type="match status" value="1"/>
</dbReference>
<dbReference type="Gene3D" id="2.60.200.20">
    <property type="match status" value="1"/>
</dbReference>
<evidence type="ECO:0000313" key="6">
    <source>
        <dbReference type="EMBL" id="NFJ08941.1"/>
    </source>
</evidence>
<reference evidence="8 9" key="2">
    <citation type="submission" date="2019-04" db="EMBL/GenBank/DDBJ databases">
        <title>Genome sequencing of Clostridium botulinum Groups I-IV and Clostridium butyricum.</title>
        <authorList>
            <person name="Brunt J."/>
            <person name="Van Vliet A.H.M."/>
            <person name="Stringer S.C."/>
            <person name="Carter A.T."/>
            <person name="Peck M.W."/>
        </authorList>
    </citation>
    <scope>NUCLEOTIDE SEQUENCE [LARGE SCALE GENOMIC DNA]</scope>
    <source>
        <strain evidence="6 10">Colworth BL30</strain>
        <strain evidence="5 11">IFR 15/034</strain>
        <strain evidence="4 9">IFR 18/037</strain>
        <strain evidence="3 8">IFR 18/054</strain>
    </source>
</reference>
<dbReference type="InterPro" id="IPR008984">
    <property type="entry name" value="SMAD_FHA_dom_sf"/>
</dbReference>
<evidence type="ECO:0000313" key="7">
    <source>
        <dbReference type="EMBL" id="QRI53322.1"/>
    </source>
</evidence>
<keyword evidence="1" id="KW-0472">Membrane</keyword>
<dbReference type="Proteomes" id="UP000663464">
    <property type="component" value="Chromosome"/>
</dbReference>
<evidence type="ECO:0000313" key="3">
    <source>
        <dbReference type="EMBL" id="NFF02395.1"/>
    </source>
</evidence>
<evidence type="ECO:0000313" key="9">
    <source>
        <dbReference type="Proteomes" id="UP000478995"/>
    </source>
</evidence>
<evidence type="ECO:0000313" key="8">
    <source>
        <dbReference type="Proteomes" id="UP000472521"/>
    </source>
</evidence>
<dbReference type="EMBL" id="SWQE01000005">
    <property type="protein sequence ID" value="NFJ08941.1"/>
    <property type="molecule type" value="Genomic_DNA"/>
</dbReference>
<name>A0A0A2HHR0_CLOBO</name>
<dbReference type="EMBL" id="CP069280">
    <property type="protein sequence ID" value="QRI53322.1"/>
    <property type="molecule type" value="Genomic_DNA"/>
</dbReference>
<dbReference type="GeneID" id="5187646"/>
<dbReference type="Proteomes" id="UP000472521">
    <property type="component" value="Unassembled WGS sequence"/>
</dbReference>
<evidence type="ECO:0000313" key="10">
    <source>
        <dbReference type="Proteomes" id="UP000480039"/>
    </source>
</evidence>
<accession>A0A0A2HHR0</accession>
<evidence type="ECO:0000313" key="4">
    <source>
        <dbReference type="EMBL" id="NFG17836.1"/>
    </source>
</evidence>
<evidence type="ECO:0000313" key="11">
    <source>
        <dbReference type="Proteomes" id="UP000482543"/>
    </source>
</evidence>
<dbReference type="CDD" id="cd00060">
    <property type="entry name" value="FHA"/>
    <property type="match status" value="1"/>
</dbReference>
<sequence>MDLSKLSLIFKIVIIGVVYIIIFWALKIMYKDMKGGNKKRRPTGRRTFGLEIIHAINKSELRKGAVIPIRGGITIGRKPDNILILDDPYVSGHHAKIYSKNTQHIIEDLNSTNGTLLNNKNITGKNQLSPGDLIKIGGTVFKVIG</sequence>
<evidence type="ECO:0000313" key="5">
    <source>
        <dbReference type="EMBL" id="NFI22439.1"/>
    </source>
</evidence>
<dbReference type="InterPro" id="IPR000253">
    <property type="entry name" value="FHA_dom"/>
</dbReference>
<gene>
    <name evidence="4" type="ORF">FC794_13775</name>
    <name evidence="6" type="ORF">FC871_10745</name>
    <name evidence="5" type="ORF">FC964_13925</name>
    <name evidence="3" type="ORF">FCV25_11590</name>
    <name evidence="7" type="ORF">JQS73_18305</name>
</gene>
<protein>
    <submittedName>
        <fullName evidence="3">FHA domain-containing protein</fullName>
    </submittedName>
</protein>
<reference evidence="7" key="3">
    <citation type="submission" date="2021-02" db="EMBL/GenBank/DDBJ databases">
        <authorList>
            <person name="Dover N."/>
            <person name="Barash J.R."/>
            <person name="Bell J.M."/>
            <person name="Sylvester M.D."/>
            <person name="Arnon S."/>
        </authorList>
    </citation>
    <scope>NUCLEOTIDE SEQUENCE</scope>
    <source>
        <strain evidence="7">IBCA10-7060</strain>
    </source>
</reference>
<dbReference type="SMART" id="SM00240">
    <property type="entry name" value="FHA"/>
    <property type="match status" value="1"/>
</dbReference>
<keyword evidence="1" id="KW-0812">Transmembrane</keyword>
<evidence type="ECO:0000313" key="12">
    <source>
        <dbReference type="Proteomes" id="UP000663464"/>
    </source>
</evidence>